<dbReference type="AlphaFoldDB" id="A0A7J5G830"/>
<organism evidence="1 2">
    <name type="scientific">Phocaeicola vulgatus</name>
    <name type="common">Bacteroides vulgatus</name>
    <dbReference type="NCBI Taxonomy" id="821"/>
    <lineage>
        <taxon>Bacteria</taxon>
        <taxon>Pseudomonadati</taxon>
        <taxon>Bacteroidota</taxon>
        <taxon>Bacteroidia</taxon>
        <taxon>Bacteroidales</taxon>
        <taxon>Bacteroidaceae</taxon>
        <taxon>Phocaeicola</taxon>
    </lineage>
</organism>
<reference evidence="1 2" key="1">
    <citation type="journal article" date="2019" name="Nat. Med.">
        <title>A library of human gut bacterial isolates paired with longitudinal multiomics data enables mechanistic microbiome research.</title>
        <authorList>
            <person name="Poyet M."/>
            <person name="Groussin M."/>
            <person name="Gibbons S.M."/>
            <person name="Avila-Pacheco J."/>
            <person name="Jiang X."/>
            <person name="Kearney S.M."/>
            <person name="Perrotta A.R."/>
            <person name="Berdy B."/>
            <person name="Zhao S."/>
            <person name="Lieberman T.D."/>
            <person name="Swanson P.K."/>
            <person name="Smith M."/>
            <person name="Roesemann S."/>
            <person name="Alexander J.E."/>
            <person name="Rich S.A."/>
            <person name="Livny J."/>
            <person name="Vlamakis H."/>
            <person name="Clish C."/>
            <person name="Bullock K."/>
            <person name="Deik A."/>
            <person name="Scott J."/>
            <person name="Pierce K.A."/>
            <person name="Xavier R.J."/>
            <person name="Alm E.J."/>
        </authorList>
    </citation>
    <scope>NUCLEOTIDE SEQUENCE [LARGE SCALE GENOMIC DNA]</scope>
    <source>
        <strain evidence="1 2">BIOML-A9</strain>
    </source>
</reference>
<protein>
    <submittedName>
        <fullName evidence="1">Uncharacterized protein</fullName>
    </submittedName>
</protein>
<proteinExistence type="predicted"/>
<comment type="caution">
    <text evidence="1">The sequence shown here is derived from an EMBL/GenBank/DDBJ whole genome shotgun (WGS) entry which is preliminary data.</text>
</comment>
<gene>
    <name evidence="1" type="ORF">GAS37_06935</name>
</gene>
<evidence type="ECO:0000313" key="1">
    <source>
        <dbReference type="EMBL" id="KAB3863672.1"/>
    </source>
</evidence>
<dbReference type="Proteomes" id="UP000470332">
    <property type="component" value="Unassembled WGS sequence"/>
</dbReference>
<evidence type="ECO:0000313" key="2">
    <source>
        <dbReference type="Proteomes" id="UP000470332"/>
    </source>
</evidence>
<name>A0A7J5G830_PHOVU</name>
<accession>A0A7J5G830</accession>
<sequence>MEDNLLASYFDEKLTPLESIVYKDRFQLIKNSELGNIMNDIKEIRTCIETVKPIEIPACQEYLLDLHKWRELKGNPDDNPLKIV</sequence>
<dbReference type="EMBL" id="WCXA01000011">
    <property type="protein sequence ID" value="KAB3863672.1"/>
    <property type="molecule type" value="Genomic_DNA"/>
</dbReference>